<dbReference type="InterPro" id="IPR005532">
    <property type="entry name" value="SUMF_dom"/>
</dbReference>
<dbReference type="Proteomes" id="UP000839052">
    <property type="component" value="Chromosome"/>
</dbReference>
<sequence>MAVTSANRKTVLPAVDYARRKRYLSATFVICFVLLAIGITLYVVNQGFERMGEMRTRATYELKDESSHIRAAGEDLVLHSVHEADKNHTVGYSAIEIESLLSKEEWLEVDSMVLIPEGAFSMGTDLERADVQNRPQHTVKLPAFWIDKYPVTNAQYAKFVVATSHRPPLNWKKGKIPQGEMLRPVTMVSWYDATAYAKWAGKRLPSEAEWEKSGRGTDGRRWPWGNKMEPERLNTYYNVGSTTNVNAYLNGVSPYGIMDMAGNVNEWTADDFAPYPGSDAPSDLFKGKVVRATNKKEVDVVPTGGSYKVLRGGSWKGDPFSSAVFHRNFAFANYASDFFGFRCASNLEVKDKKG</sequence>
<proteinExistence type="predicted"/>
<keyword evidence="1" id="KW-1133">Transmembrane helix</keyword>
<organism evidence="3 4">
    <name type="scientific">Candidatus Nitrotoga arctica</name>
    <dbReference type="NCBI Taxonomy" id="453162"/>
    <lineage>
        <taxon>Bacteria</taxon>
        <taxon>Pseudomonadati</taxon>
        <taxon>Pseudomonadota</taxon>
        <taxon>Betaproteobacteria</taxon>
        <taxon>Nitrosomonadales</taxon>
        <taxon>Gallionellaceae</taxon>
        <taxon>Candidatus Nitrotoga</taxon>
    </lineage>
</organism>
<keyword evidence="1" id="KW-0472">Membrane</keyword>
<keyword evidence="1" id="KW-0812">Transmembrane</keyword>
<accession>A0ABN8ARP6</accession>
<reference evidence="3 4" key="1">
    <citation type="submission" date="2021-10" db="EMBL/GenBank/DDBJ databases">
        <authorList>
            <person name="Koch H."/>
        </authorList>
    </citation>
    <scope>NUCLEOTIDE SEQUENCE [LARGE SCALE GENOMIC DNA]</scope>
    <source>
        <strain evidence="3">6680</strain>
    </source>
</reference>
<dbReference type="InterPro" id="IPR042095">
    <property type="entry name" value="SUMF_sf"/>
</dbReference>
<feature type="domain" description="Sulfatase-modifying factor enzyme-like" evidence="2">
    <location>
        <begin position="109"/>
        <end position="344"/>
    </location>
</feature>
<evidence type="ECO:0000259" key="2">
    <source>
        <dbReference type="Pfam" id="PF03781"/>
    </source>
</evidence>
<evidence type="ECO:0000313" key="4">
    <source>
        <dbReference type="Proteomes" id="UP000839052"/>
    </source>
</evidence>
<dbReference type="SUPFAM" id="SSF56436">
    <property type="entry name" value="C-type lectin-like"/>
    <property type="match status" value="1"/>
</dbReference>
<dbReference type="InterPro" id="IPR016187">
    <property type="entry name" value="CTDL_fold"/>
</dbReference>
<dbReference type="InterPro" id="IPR051043">
    <property type="entry name" value="Sulfatase_Mod_Factor_Kinase"/>
</dbReference>
<dbReference type="PANTHER" id="PTHR23150">
    <property type="entry name" value="SULFATASE MODIFYING FACTOR 1, 2"/>
    <property type="match status" value="1"/>
</dbReference>
<dbReference type="EMBL" id="OU912926">
    <property type="protein sequence ID" value="CAG9934329.1"/>
    <property type="molecule type" value="Genomic_DNA"/>
</dbReference>
<protein>
    <submittedName>
        <fullName evidence="3">FGE-sulfatase domain-containing protein</fullName>
    </submittedName>
</protein>
<name>A0ABN8ARP6_9PROT</name>
<dbReference type="RefSeq" id="WP_239797978.1">
    <property type="nucleotide sequence ID" value="NZ_OU912926.1"/>
</dbReference>
<dbReference type="Gene3D" id="3.90.1580.10">
    <property type="entry name" value="paralog of FGE (formylglycine-generating enzyme)"/>
    <property type="match status" value="1"/>
</dbReference>
<dbReference type="PANTHER" id="PTHR23150:SF19">
    <property type="entry name" value="FORMYLGLYCINE-GENERATING ENZYME"/>
    <property type="match status" value="1"/>
</dbReference>
<keyword evidence="4" id="KW-1185">Reference proteome</keyword>
<feature type="transmembrane region" description="Helical" evidence="1">
    <location>
        <begin position="23"/>
        <end position="44"/>
    </location>
</feature>
<evidence type="ECO:0000313" key="3">
    <source>
        <dbReference type="EMBL" id="CAG9934329.1"/>
    </source>
</evidence>
<evidence type="ECO:0000256" key="1">
    <source>
        <dbReference type="SAM" id="Phobius"/>
    </source>
</evidence>
<dbReference type="Pfam" id="PF03781">
    <property type="entry name" value="FGE-sulfatase"/>
    <property type="match status" value="1"/>
</dbReference>
<gene>
    <name evidence="3" type="ORF">NTG6680_3080</name>
</gene>